<dbReference type="EMBL" id="JADIMB010000072">
    <property type="protein sequence ID" value="MBO8471164.1"/>
    <property type="molecule type" value="Genomic_DNA"/>
</dbReference>
<dbReference type="InterPro" id="IPR039426">
    <property type="entry name" value="TonB-dep_rcpt-like"/>
</dbReference>
<dbReference type="FunFam" id="2.170.130.10:FF:000003">
    <property type="entry name" value="SusC/RagA family TonB-linked outer membrane protein"/>
    <property type="match status" value="1"/>
</dbReference>
<evidence type="ECO:0000259" key="5">
    <source>
        <dbReference type="SMART" id="SM00965"/>
    </source>
</evidence>
<dbReference type="InterPro" id="IPR037066">
    <property type="entry name" value="Plug_dom_sf"/>
</dbReference>
<dbReference type="SMART" id="SM00965">
    <property type="entry name" value="STN"/>
    <property type="match status" value="1"/>
</dbReference>
<dbReference type="AlphaFoldDB" id="A0A9D9IEA5"/>
<comment type="similarity">
    <text evidence="4">Belongs to the TonB-dependent receptor family.</text>
</comment>
<protein>
    <submittedName>
        <fullName evidence="6">TonB-dependent receptor</fullName>
    </submittedName>
</protein>
<dbReference type="Gene3D" id="2.170.130.10">
    <property type="entry name" value="TonB-dependent receptor, plug domain"/>
    <property type="match status" value="1"/>
</dbReference>
<evidence type="ECO:0000256" key="1">
    <source>
        <dbReference type="ARBA" id="ARBA00022448"/>
    </source>
</evidence>
<evidence type="ECO:0000256" key="4">
    <source>
        <dbReference type="PROSITE-ProRule" id="PRU01360"/>
    </source>
</evidence>
<organism evidence="6 7">
    <name type="scientific">Candidatus Cryptobacteroides faecavium</name>
    <dbReference type="NCBI Taxonomy" id="2840762"/>
    <lineage>
        <taxon>Bacteria</taxon>
        <taxon>Pseudomonadati</taxon>
        <taxon>Bacteroidota</taxon>
        <taxon>Bacteroidia</taxon>
        <taxon>Bacteroidales</taxon>
        <taxon>Candidatus Cryptobacteroides</taxon>
    </lineage>
</organism>
<dbReference type="SUPFAM" id="SSF56935">
    <property type="entry name" value="Porins"/>
    <property type="match status" value="1"/>
</dbReference>
<evidence type="ECO:0000256" key="3">
    <source>
        <dbReference type="ARBA" id="ARBA00023237"/>
    </source>
</evidence>
<evidence type="ECO:0000313" key="7">
    <source>
        <dbReference type="Proteomes" id="UP000823603"/>
    </source>
</evidence>
<accession>A0A9D9IEA5</accession>
<keyword evidence="4" id="KW-0812">Transmembrane</keyword>
<dbReference type="Gene3D" id="2.60.40.1120">
    <property type="entry name" value="Carboxypeptidase-like, regulatory domain"/>
    <property type="match status" value="1"/>
</dbReference>
<comment type="caution">
    <text evidence="6">The sequence shown here is derived from an EMBL/GenBank/DDBJ whole genome shotgun (WGS) entry which is preliminary data.</text>
</comment>
<dbReference type="Proteomes" id="UP000823603">
    <property type="component" value="Unassembled WGS sequence"/>
</dbReference>
<dbReference type="InterPro" id="IPR011662">
    <property type="entry name" value="Secretin/TonB_short_N"/>
</dbReference>
<dbReference type="NCBIfam" id="TIGR04057">
    <property type="entry name" value="SusC_RagA_signa"/>
    <property type="match status" value="1"/>
</dbReference>
<evidence type="ECO:0000256" key="2">
    <source>
        <dbReference type="ARBA" id="ARBA00023136"/>
    </source>
</evidence>
<evidence type="ECO:0000313" key="6">
    <source>
        <dbReference type="EMBL" id="MBO8471164.1"/>
    </source>
</evidence>
<reference evidence="6" key="1">
    <citation type="submission" date="2020-10" db="EMBL/GenBank/DDBJ databases">
        <authorList>
            <person name="Gilroy R."/>
        </authorList>
    </citation>
    <scope>NUCLEOTIDE SEQUENCE</scope>
    <source>
        <strain evidence="6">B2-22910</strain>
    </source>
</reference>
<dbReference type="GO" id="GO:0009279">
    <property type="term" value="C:cell outer membrane"/>
    <property type="evidence" value="ECO:0007669"/>
    <property type="project" value="UniProtKB-SubCell"/>
</dbReference>
<keyword evidence="2 4" id="KW-0472">Membrane</keyword>
<dbReference type="Pfam" id="PF07715">
    <property type="entry name" value="Plug"/>
    <property type="match status" value="1"/>
</dbReference>
<sequence>MKSIINNNVTLLLLRILLVVFICAGPLESAYAQDRLLSVKIENETLKDALKQIEKASDYAFLYQEGKGTIDLNRKVTVIADRWPIAEILDVIFRDTGVVYEIKARQISLRQGPVPSKAQEKKSAGKKRTLTGTVTDAVTNEPLIGAGVMLKGSNDGTITDVDGNYSIEVADNSEIIVSFLGMVSQTLAVGDLGVLNVALRPDDNTLSEVVVVGAGTQVKVSVTGSISAIKGTQLRTASSSLTSGLAGKLAGVFSSTTSGEPGAVSEFYIRGVGTFGGRATPLILLDDIEISSADLNRLPAESIESFSILKDASATAIYGARGANGVMLITTKKGTENTRAKINVSVESSFLQPVNRVEYVDGPTWMETYNEALLARNPSASVRFSQETIDNTRNGINPYVYPDVDWYSLMFKKMTYNQRANVNLTGGGSKVTYYMGLQVNHDSGILNVPKAYFFDANINDWNYIFQNNISYKPTKTTTVDLHINAQFGNRRAPGSDLTEIFDNVYNSNPVSFPAFFPVSEGDEHIKFGNSIKTADRLNVNPYAYMMSSYKESNYATINASLRAAQKLDFITEGLNVSALVNMKSYAYSDYVNTIEPYYYRVMDYTYDPSDPGFFKLECLRKGTDYIAQGGISRYSDFTFYFDARINYNRSFNSRHHVSGMLMYMMREYRNDVLPNRNQGFSGRFTYDFDHRYLAEVNFGYNGTERLAKGQRFELFPAISLGWVVSNEPWWSKLTPYVNNLKIRGSYGLVGSDETGLLAGAAHFLYRNEVVLNGGGSFTTGSYNGSRDQITMSGPAFLKYAVANAGWERAKKMDIGLDVTLFNQLDITLDYFYDRRDRILQKRSSWPAMLGYSSTTPWANVGKVDNQGVELSVNWRKDFREDLSVDLRGNFTCTKNKYVYIDEPDYPYVWQTQTGKSLSATYGYIADGLFRDDKDIMNSPSQTSLGGNPMPGDIKYRDVNGDGMITEDDKVMISEYGRQPGIQFGLGFNLVWRGFDFGVFFNGSARRTLMIDGISSFCADDFHQDRNLMKFIADDYYHADRNNLDAAYPRLGTTPTEVQNNMVPSTFWMRNGSFIRFKTLELGYSFPFVRIYFSGDNLAVWSPFKYWDPELFYYSYPLHRTFSLGLQFTF</sequence>
<dbReference type="InterPro" id="IPR008969">
    <property type="entry name" value="CarboxyPept-like_regulatory"/>
</dbReference>
<keyword evidence="3 4" id="KW-0998">Cell outer membrane</keyword>
<gene>
    <name evidence="6" type="ORF">IAB82_05145</name>
</gene>
<name>A0A9D9IEA5_9BACT</name>
<dbReference type="NCBIfam" id="TIGR04056">
    <property type="entry name" value="OMP_RagA_SusC"/>
    <property type="match status" value="1"/>
</dbReference>
<dbReference type="InterPro" id="IPR023996">
    <property type="entry name" value="TonB-dep_OMP_SusC/RagA"/>
</dbReference>
<dbReference type="InterPro" id="IPR023997">
    <property type="entry name" value="TonB-dep_OMP_SusC/RagA_CS"/>
</dbReference>
<keyword evidence="1 4" id="KW-0813">Transport</keyword>
<dbReference type="SUPFAM" id="SSF49464">
    <property type="entry name" value="Carboxypeptidase regulatory domain-like"/>
    <property type="match status" value="1"/>
</dbReference>
<keyword evidence="6" id="KW-0675">Receptor</keyword>
<dbReference type="Pfam" id="PF13715">
    <property type="entry name" value="CarbopepD_reg_2"/>
    <property type="match status" value="1"/>
</dbReference>
<reference evidence="6" key="2">
    <citation type="journal article" date="2021" name="PeerJ">
        <title>Extensive microbial diversity within the chicken gut microbiome revealed by metagenomics and culture.</title>
        <authorList>
            <person name="Gilroy R."/>
            <person name="Ravi A."/>
            <person name="Getino M."/>
            <person name="Pursley I."/>
            <person name="Horton D.L."/>
            <person name="Alikhan N.F."/>
            <person name="Baker D."/>
            <person name="Gharbi K."/>
            <person name="Hall N."/>
            <person name="Watson M."/>
            <person name="Adriaenssens E.M."/>
            <person name="Foster-Nyarko E."/>
            <person name="Jarju S."/>
            <person name="Secka A."/>
            <person name="Antonio M."/>
            <person name="Oren A."/>
            <person name="Chaudhuri R.R."/>
            <person name="La Ragione R."/>
            <person name="Hildebrand F."/>
            <person name="Pallen M.J."/>
        </authorList>
    </citation>
    <scope>NUCLEOTIDE SEQUENCE</scope>
    <source>
        <strain evidence="6">B2-22910</strain>
    </source>
</reference>
<dbReference type="PROSITE" id="PS52016">
    <property type="entry name" value="TONB_DEPENDENT_REC_3"/>
    <property type="match status" value="1"/>
</dbReference>
<keyword evidence="4" id="KW-1134">Transmembrane beta strand</keyword>
<proteinExistence type="inferred from homology"/>
<feature type="domain" description="Secretin/TonB short N-terminal" evidence="5">
    <location>
        <begin position="59"/>
        <end position="112"/>
    </location>
</feature>
<dbReference type="InterPro" id="IPR012910">
    <property type="entry name" value="Plug_dom"/>
</dbReference>
<comment type="subcellular location">
    <subcellularLocation>
        <location evidence="4">Cell outer membrane</location>
        <topology evidence="4">Multi-pass membrane protein</topology>
    </subcellularLocation>
</comment>